<feature type="domain" description="HTH lysR-type" evidence="5">
    <location>
        <begin position="1"/>
        <end position="59"/>
    </location>
</feature>
<comment type="similarity">
    <text evidence="1">Belongs to the LysR transcriptional regulatory family.</text>
</comment>
<keyword evidence="7" id="KW-1185">Reference proteome</keyword>
<dbReference type="PANTHER" id="PTHR30537:SF5">
    <property type="entry name" value="HTH-TYPE TRANSCRIPTIONAL ACTIVATOR TTDR-RELATED"/>
    <property type="match status" value="1"/>
</dbReference>
<dbReference type="InterPro" id="IPR036390">
    <property type="entry name" value="WH_DNA-bd_sf"/>
</dbReference>
<dbReference type="Gene3D" id="1.10.10.10">
    <property type="entry name" value="Winged helix-like DNA-binding domain superfamily/Winged helix DNA-binding domain"/>
    <property type="match status" value="1"/>
</dbReference>
<gene>
    <name evidence="6" type="ORF">I5803_08590</name>
</gene>
<sequence>MNLLDCARSFVTVAELGSFARAADRLDLSAAAVSRHIAYLEETLGERLLQRTTRKVRLTETGQLCLERFHRILGEVEDLTQLVQVGRRNPQGLLRISSTTLFWMKRIAPVLPEFLKRYPKISVQVNLTERNVDLVEEGYDLALQIERPSGHSLVVRSLLVLHRILYASPAYLEKHGTPRSYLDLSGHNCLVYAHSGEQVEWRFWGGDEPELRVPVQGTVRSNDANTLRLAALEGVGIGRGPLFILEDDVRSGRLVQVLPGLKSVDPDLWVVYPSRRQLAPKVRFFVDFLEERCVAPHDGPA</sequence>
<evidence type="ECO:0000313" key="7">
    <source>
        <dbReference type="Proteomes" id="UP000651050"/>
    </source>
</evidence>
<dbReference type="InterPro" id="IPR000847">
    <property type="entry name" value="LysR_HTH_N"/>
</dbReference>
<dbReference type="AlphaFoldDB" id="A0A931H3T0"/>
<dbReference type="FunFam" id="1.10.10.10:FF:000001">
    <property type="entry name" value="LysR family transcriptional regulator"/>
    <property type="match status" value="1"/>
</dbReference>
<dbReference type="InterPro" id="IPR036388">
    <property type="entry name" value="WH-like_DNA-bd_sf"/>
</dbReference>
<dbReference type="PANTHER" id="PTHR30537">
    <property type="entry name" value="HTH-TYPE TRANSCRIPTIONAL REGULATOR"/>
    <property type="match status" value="1"/>
</dbReference>
<proteinExistence type="inferred from homology"/>
<keyword evidence="3" id="KW-0238">DNA-binding</keyword>
<protein>
    <submittedName>
        <fullName evidence="6">LysR family transcriptional regulator</fullName>
    </submittedName>
</protein>
<evidence type="ECO:0000256" key="3">
    <source>
        <dbReference type="ARBA" id="ARBA00023125"/>
    </source>
</evidence>
<dbReference type="RefSeq" id="WP_196985954.1">
    <property type="nucleotide sequence ID" value="NZ_JADWYS010000001.1"/>
</dbReference>
<dbReference type="Pfam" id="PF03466">
    <property type="entry name" value="LysR_substrate"/>
    <property type="match status" value="1"/>
</dbReference>
<dbReference type="Pfam" id="PF00126">
    <property type="entry name" value="HTH_1"/>
    <property type="match status" value="1"/>
</dbReference>
<keyword evidence="4" id="KW-0804">Transcription</keyword>
<dbReference type="FunFam" id="3.40.190.290:FF:000001">
    <property type="entry name" value="Transcriptional regulator, LysR family"/>
    <property type="match status" value="1"/>
</dbReference>
<dbReference type="EMBL" id="JADWYS010000001">
    <property type="protein sequence ID" value="MBG9388075.1"/>
    <property type="molecule type" value="Genomic_DNA"/>
</dbReference>
<evidence type="ECO:0000256" key="4">
    <source>
        <dbReference type="ARBA" id="ARBA00023163"/>
    </source>
</evidence>
<dbReference type="PROSITE" id="PS50931">
    <property type="entry name" value="HTH_LYSR"/>
    <property type="match status" value="1"/>
</dbReference>
<dbReference type="SUPFAM" id="SSF53850">
    <property type="entry name" value="Periplasmic binding protein-like II"/>
    <property type="match status" value="1"/>
</dbReference>
<dbReference type="InterPro" id="IPR058163">
    <property type="entry name" value="LysR-type_TF_proteobact-type"/>
</dbReference>
<dbReference type="GO" id="GO:0043565">
    <property type="term" value="F:sequence-specific DNA binding"/>
    <property type="evidence" value="ECO:0007669"/>
    <property type="project" value="TreeGrafter"/>
</dbReference>
<comment type="caution">
    <text evidence="6">The sequence shown here is derived from an EMBL/GenBank/DDBJ whole genome shotgun (WGS) entry which is preliminary data.</text>
</comment>
<dbReference type="InterPro" id="IPR005119">
    <property type="entry name" value="LysR_subst-bd"/>
</dbReference>
<dbReference type="Proteomes" id="UP000651050">
    <property type="component" value="Unassembled WGS sequence"/>
</dbReference>
<organism evidence="6 7">
    <name type="scientific">Caenimonas aquaedulcis</name>
    <dbReference type="NCBI Taxonomy" id="2793270"/>
    <lineage>
        <taxon>Bacteria</taxon>
        <taxon>Pseudomonadati</taxon>
        <taxon>Pseudomonadota</taxon>
        <taxon>Betaproteobacteria</taxon>
        <taxon>Burkholderiales</taxon>
        <taxon>Comamonadaceae</taxon>
        <taxon>Caenimonas</taxon>
    </lineage>
</organism>
<accession>A0A931H3T0</accession>
<dbReference type="CDD" id="cd08422">
    <property type="entry name" value="PBP2_CrgA_like"/>
    <property type="match status" value="1"/>
</dbReference>
<reference evidence="6" key="1">
    <citation type="submission" date="2020-11" db="EMBL/GenBank/DDBJ databases">
        <title>Bacterial whole genome sequence for Caenimonas sp. DR4.4.</title>
        <authorList>
            <person name="Le V."/>
            <person name="Ko S.-R."/>
            <person name="Ahn C.-Y."/>
            <person name="Oh H.-M."/>
        </authorList>
    </citation>
    <scope>NUCLEOTIDE SEQUENCE</scope>
    <source>
        <strain evidence="6">DR4.4</strain>
    </source>
</reference>
<evidence type="ECO:0000256" key="1">
    <source>
        <dbReference type="ARBA" id="ARBA00009437"/>
    </source>
</evidence>
<evidence type="ECO:0000259" key="5">
    <source>
        <dbReference type="PROSITE" id="PS50931"/>
    </source>
</evidence>
<dbReference type="GO" id="GO:0003700">
    <property type="term" value="F:DNA-binding transcription factor activity"/>
    <property type="evidence" value="ECO:0007669"/>
    <property type="project" value="InterPro"/>
</dbReference>
<evidence type="ECO:0000256" key="2">
    <source>
        <dbReference type="ARBA" id="ARBA00023015"/>
    </source>
</evidence>
<dbReference type="GO" id="GO:0006351">
    <property type="term" value="P:DNA-templated transcription"/>
    <property type="evidence" value="ECO:0007669"/>
    <property type="project" value="TreeGrafter"/>
</dbReference>
<dbReference type="Gene3D" id="3.40.190.290">
    <property type="match status" value="1"/>
</dbReference>
<dbReference type="SUPFAM" id="SSF46785">
    <property type="entry name" value="Winged helix' DNA-binding domain"/>
    <property type="match status" value="1"/>
</dbReference>
<evidence type="ECO:0000313" key="6">
    <source>
        <dbReference type="EMBL" id="MBG9388075.1"/>
    </source>
</evidence>
<name>A0A931H3T0_9BURK</name>
<keyword evidence="2" id="KW-0805">Transcription regulation</keyword>